<feature type="transmembrane region" description="Helical" evidence="1">
    <location>
        <begin position="12"/>
        <end position="30"/>
    </location>
</feature>
<dbReference type="EMBL" id="LKHP01000003">
    <property type="protein sequence ID" value="KRQ87484.1"/>
    <property type="molecule type" value="Genomic_DNA"/>
</dbReference>
<comment type="caution">
    <text evidence="2">The sequence shown here is derived from an EMBL/GenBank/DDBJ whole genome shotgun (WGS) entry which is preliminary data.</text>
</comment>
<reference evidence="2 3" key="1">
    <citation type="submission" date="2015-09" db="EMBL/GenBank/DDBJ databases">
        <title>Draft genome sequence of a Caloramator mitchellensis, a moderate thermophile from the Great Artesian Basin of Australia.</title>
        <authorList>
            <person name="Patel B.K."/>
        </authorList>
    </citation>
    <scope>NUCLEOTIDE SEQUENCE [LARGE SCALE GENOMIC DNA]</scope>
    <source>
        <strain evidence="2 3">VF08</strain>
    </source>
</reference>
<dbReference type="OrthoDB" id="1649278at2"/>
<organism evidence="2 3">
    <name type="scientific">Caloramator mitchellensis</name>
    <dbReference type="NCBI Taxonomy" id="908809"/>
    <lineage>
        <taxon>Bacteria</taxon>
        <taxon>Bacillati</taxon>
        <taxon>Bacillota</taxon>
        <taxon>Clostridia</taxon>
        <taxon>Eubacteriales</taxon>
        <taxon>Clostridiaceae</taxon>
        <taxon>Caloramator</taxon>
    </lineage>
</organism>
<evidence type="ECO:0000256" key="1">
    <source>
        <dbReference type="SAM" id="Phobius"/>
    </source>
</evidence>
<gene>
    <name evidence="2" type="primary">yunB</name>
    <name evidence="2" type="ORF">ABG79_00822</name>
</gene>
<dbReference type="AlphaFoldDB" id="A0A0R3K2F0"/>
<dbReference type="PIRSF" id="PIRSF021383">
    <property type="entry name" value="YunB"/>
    <property type="match status" value="1"/>
</dbReference>
<name>A0A0R3K2F0_CALMK</name>
<dbReference type="STRING" id="908809.ABG79_00822"/>
<evidence type="ECO:0000313" key="2">
    <source>
        <dbReference type="EMBL" id="KRQ87484.1"/>
    </source>
</evidence>
<dbReference type="RefSeq" id="WP_057977383.1">
    <property type="nucleotide sequence ID" value="NZ_LKHP01000003.1"/>
</dbReference>
<dbReference type="NCBIfam" id="TIGR02832">
    <property type="entry name" value="spo_yunB"/>
    <property type="match status" value="1"/>
</dbReference>
<sequence length="225" mass="25027">MKKRKIGFKLKIWIIFLFALTLSLISVIWINNELRPTLLAYCDQEARRVATETINNSIKTEFSNKISYDDIMAIKTDKDGNIVMIQANTVELNVIGSQIALEVQKRIADIKSRTAEIPLSALTGIELLANLGPRIPFNMKPVGSVLTSYRSEFASAGINQTRHIVYLDCAASVQVIIPLARNTVTVSTSIPIAESIIVGKVPNTYAEINSDTIERSIKEYNTNKK</sequence>
<protein>
    <submittedName>
        <fullName evidence="2">Sporulation protein YunB</fullName>
    </submittedName>
</protein>
<keyword evidence="1" id="KW-1133">Transmembrane helix</keyword>
<accession>A0A0R3K2F0</accession>
<evidence type="ECO:0000313" key="3">
    <source>
        <dbReference type="Proteomes" id="UP000052015"/>
    </source>
</evidence>
<keyword evidence="1" id="KW-0472">Membrane</keyword>
<dbReference type="Pfam" id="PF09560">
    <property type="entry name" value="Spore_YunB"/>
    <property type="match status" value="1"/>
</dbReference>
<dbReference type="PATRIC" id="fig|908809.3.peg.831"/>
<keyword evidence="1" id="KW-0812">Transmembrane</keyword>
<dbReference type="Proteomes" id="UP000052015">
    <property type="component" value="Unassembled WGS sequence"/>
</dbReference>
<keyword evidence="3" id="KW-1185">Reference proteome</keyword>
<dbReference type="InterPro" id="IPR014197">
    <property type="entry name" value="Sporulation_prot_YunB"/>
</dbReference>
<proteinExistence type="predicted"/>